<keyword evidence="2" id="KW-0238">DNA-binding</keyword>
<protein>
    <submittedName>
        <fullName evidence="5">AraC family transcriptional regulator ligand-binding domain-containing protein</fullName>
    </submittedName>
</protein>
<dbReference type="GO" id="GO:0003700">
    <property type="term" value="F:DNA-binding transcription factor activity"/>
    <property type="evidence" value="ECO:0007669"/>
    <property type="project" value="InterPro"/>
</dbReference>
<reference evidence="5" key="1">
    <citation type="submission" date="2020-09" db="EMBL/GenBank/DDBJ databases">
        <title>A novel bacterium of genus Neiella, isolated from South China Sea.</title>
        <authorList>
            <person name="Huang H."/>
            <person name="Mo K."/>
            <person name="Hu Y."/>
        </authorList>
    </citation>
    <scope>NUCLEOTIDE SEQUENCE</scope>
    <source>
        <strain evidence="5">HB171785</strain>
    </source>
</reference>
<feature type="domain" description="HTH araC/xylS-type" evidence="4">
    <location>
        <begin position="236"/>
        <end position="334"/>
    </location>
</feature>
<keyword evidence="3" id="KW-0804">Transcription</keyword>
<dbReference type="SMART" id="SM00342">
    <property type="entry name" value="HTH_ARAC"/>
    <property type="match status" value="1"/>
</dbReference>
<comment type="caution">
    <text evidence="5">The sequence shown here is derived from an EMBL/GenBank/DDBJ whole genome shotgun (WGS) entry which is preliminary data.</text>
</comment>
<dbReference type="RefSeq" id="WP_191144229.1">
    <property type="nucleotide sequence ID" value="NZ_JACXAF010000007.1"/>
</dbReference>
<keyword evidence="6" id="KW-1185">Reference proteome</keyword>
<organism evidence="5 6">
    <name type="scientific">Neiella litorisoli</name>
    <dbReference type="NCBI Taxonomy" id="2771431"/>
    <lineage>
        <taxon>Bacteria</taxon>
        <taxon>Pseudomonadati</taxon>
        <taxon>Pseudomonadota</taxon>
        <taxon>Gammaproteobacteria</taxon>
        <taxon>Alteromonadales</taxon>
        <taxon>Echinimonadaceae</taxon>
        <taxon>Neiella</taxon>
    </lineage>
</organism>
<dbReference type="PRINTS" id="PR00032">
    <property type="entry name" value="HTHARAC"/>
</dbReference>
<dbReference type="GO" id="GO:0005829">
    <property type="term" value="C:cytosol"/>
    <property type="evidence" value="ECO:0007669"/>
    <property type="project" value="TreeGrafter"/>
</dbReference>
<proteinExistence type="predicted"/>
<dbReference type="SUPFAM" id="SSF46689">
    <property type="entry name" value="Homeodomain-like"/>
    <property type="match status" value="1"/>
</dbReference>
<evidence type="ECO:0000256" key="1">
    <source>
        <dbReference type="ARBA" id="ARBA00023015"/>
    </source>
</evidence>
<dbReference type="InterPro" id="IPR032687">
    <property type="entry name" value="AraC-type_N"/>
</dbReference>
<name>A0A8J6QI98_9GAMM</name>
<evidence type="ECO:0000256" key="2">
    <source>
        <dbReference type="ARBA" id="ARBA00023125"/>
    </source>
</evidence>
<dbReference type="Proteomes" id="UP000638014">
    <property type="component" value="Unassembled WGS sequence"/>
</dbReference>
<dbReference type="Pfam" id="PF12625">
    <property type="entry name" value="Arabinose_bd"/>
    <property type="match status" value="1"/>
</dbReference>
<keyword evidence="1" id="KW-0805">Transcription regulation</keyword>
<gene>
    <name evidence="5" type="ORF">IC617_06750</name>
</gene>
<evidence type="ECO:0000256" key="3">
    <source>
        <dbReference type="ARBA" id="ARBA00023163"/>
    </source>
</evidence>
<evidence type="ECO:0000313" key="6">
    <source>
        <dbReference type="Proteomes" id="UP000638014"/>
    </source>
</evidence>
<evidence type="ECO:0000259" key="4">
    <source>
        <dbReference type="PROSITE" id="PS01124"/>
    </source>
</evidence>
<dbReference type="PANTHER" id="PTHR47894">
    <property type="entry name" value="HTH-TYPE TRANSCRIPTIONAL REGULATOR GADX"/>
    <property type="match status" value="1"/>
</dbReference>
<evidence type="ECO:0000313" key="5">
    <source>
        <dbReference type="EMBL" id="MBD1389123.1"/>
    </source>
</evidence>
<dbReference type="InterPro" id="IPR009057">
    <property type="entry name" value="Homeodomain-like_sf"/>
</dbReference>
<dbReference type="EMBL" id="JACXAF010000007">
    <property type="protein sequence ID" value="MBD1389123.1"/>
    <property type="molecule type" value="Genomic_DNA"/>
</dbReference>
<dbReference type="AlphaFoldDB" id="A0A8J6QI98"/>
<dbReference type="InterPro" id="IPR018060">
    <property type="entry name" value="HTH_AraC"/>
</dbReference>
<dbReference type="PROSITE" id="PS01124">
    <property type="entry name" value="HTH_ARAC_FAMILY_2"/>
    <property type="match status" value="1"/>
</dbReference>
<dbReference type="Gene3D" id="1.10.10.60">
    <property type="entry name" value="Homeodomain-like"/>
    <property type="match status" value="1"/>
</dbReference>
<dbReference type="GO" id="GO:0000976">
    <property type="term" value="F:transcription cis-regulatory region binding"/>
    <property type="evidence" value="ECO:0007669"/>
    <property type="project" value="TreeGrafter"/>
</dbReference>
<dbReference type="PANTHER" id="PTHR47894:SF4">
    <property type="entry name" value="HTH-TYPE TRANSCRIPTIONAL REGULATOR GADX"/>
    <property type="match status" value="1"/>
</dbReference>
<sequence length="349" mass="39227">MADIDQRTSWGIHAEWLVAYLIQEGVSLSEISAIVGEKISNPDRVYLQIDDYLGLLGWSAKRLSSPHLGMDMAEQATAETFGTLGYLIKNSPNIAVFCEMLEQYQVILMTGMKFSFREIGGLFEVQWQIFRPPSESTRQDVEFSLAAFLNVSRDALGKPFNPKKVSFEHECQLPLKRYEDTFGTNIAFSQQRNSLYFNVEMLDTPLASRDLKLLDIVKSYADSKLSKWQLCDNLIEQAKFIISISLETEGAGVDSVAQSLHVTARTLNRHLRKNGTNYKTIREEVIVALAKQALRESNSSITAIGSKLGYSESSSFVRAFKRLTGTTPVLFRKLSLDKSTQFSQTSSTK</sequence>
<accession>A0A8J6QI98</accession>
<dbReference type="Pfam" id="PF12833">
    <property type="entry name" value="HTH_18"/>
    <property type="match status" value="1"/>
</dbReference>
<dbReference type="InterPro" id="IPR020449">
    <property type="entry name" value="Tscrpt_reg_AraC-type_HTH"/>
</dbReference>